<dbReference type="Proteomes" id="UP000296049">
    <property type="component" value="Unassembled WGS sequence"/>
</dbReference>
<accession>R0JP82</accession>
<sequence length="121" mass="13251">MKVAHWLLVRDKSSCHRYCTPCCGLSALHKDAEPSCLEACCLVSTKFGDASSNSIHIEHTASTVIYRHSCEVSWFGPVASPDAHLYLPTSELNVLLVYADAVTALWVGSETAVVHRIAMFD</sequence>
<evidence type="ECO:0000313" key="1">
    <source>
        <dbReference type="EMBL" id="EOA98936.1"/>
    </source>
</evidence>
<organism evidence="1 2">
    <name type="scientific">Anas platyrhynchos</name>
    <name type="common">Mallard</name>
    <name type="synonym">Anas boschas</name>
    <dbReference type="NCBI Taxonomy" id="8839"/>
    <lineage>
        <taxon>Eukaryota</taxon>
        <taxon>Metazoa</taxon>
        <taxon>Chordata</taxon>
        <taxon>Craniata</taxon>
        <taxon>Vertebrata</taxon>
        <taxon>Euteleostomi</taxon>
        <taxon>Archelosauria</taxon>
        <taxon>Archosauria</taxon>
        <taxon>Dinosauria</taxon>
        <taxon>Saurischia</taxon>
        <taxon>Theropoda</taxon>
        <taxon>Coelurosauria</taxon>
        <taxon>Aves</taxon>
        <taxon>Neognathae</taxon>
        <taxon>Galloanserae</taxon>
        <taxon>Anseriformes</taxon>
        <taxon>Anatidae</taxon>
        <taxon>Anatinae</taxon>
        <taxon>Anas</taxon>
    </lineage>
</organism>
<dbReference type="AlphaFoldDB" id="R0JP82"/>
<reference evidence="2" key="1">
    <citation type="journal article" date="2013" name="Nat. Genet.">
        <title>The duck genome and transcriptome provide insight into an avian influenza virus reservoir species.</title>
        <authorList>
            <person name="Huang Y."/>
            <person name="Li Y."/>
            <person name="Burt D.W."/>
            <person name="Chen H."/>
            <person name="Zhang Y."/>
            <person name="Qian W."/>
            <person name="Kim H."/>
            <person name="Gan S."/>
            <person name="Zhao Y."/>
            <person name="Li J."/>
            <person name="Yi K."/>
            <person name="Feng H."/>
            <person name="Zhu P."/>
            <person name="Li B."/>
            <person name="Liu Q."/>
            <person name="Fairley S."/>
            <person name="Magor K.E."/>
            <person name="Du Z."/>
            <person name="Hu X."/>
            <person name="Goodman L."/>
            <person name="Tafer H."/>
            <person name="Vignal A."/>
            <person name="Lee T."/>
            <person name="Kim K.W."/>
            <person name="Sheng Z."/>
            <person name="An Y."/>
            <person name="Searle S."/>
            <person name="Herrero J."/>
            <person name="Groenen M.A."/>
            <person name="Crooijmans R.P."/>
            <person name="Faraut T."/>
            <person name="Cai Q."/>
            <person name="Webster R.G."/>
            <person name="Aldridge J.R."/>
            <person name="Warren W.C."/>
            <person name="Bartschat S."/>
            <person name="Kehr S."/>
            <person name="Marz M."/>
            <person name="Stadler P.F."/>
            <person name="Smith J."/>
            <person name="Kraus R.H."/>
            <person name="Zhao Y."/>
            <person name="Ren L."/>
            <person name="Fei J."/>
            <person name="Morisson M."/>
            <person name="Kaiser P."/>
            <person name="Griffin D.K."/>
            <person name="Rao M."/>
            <person name="Pitel F."/>
            <person name="Wang J."/>
            <person name="Li N."/>
        </authorList>
    </citation>
    <scope>NUCLEOTIDE SEQUENCE [LARGE SCALE GENOMIC DNA]</scope>
</reference>
<gene>
    <name evidence="1" type="ORF">Anapl_05147</name>
</gene>
<protein>
    <submittedName>
        <fullName evidence="1">Uncharacterized protein</fullName>
    </submittedName>
</protein>
<name>R0JP82_ANAPL</name>
<proteinExistence type="predicted"/>
<evidence type="ECO:0000313" key="2">
    <source>
        <dbReference type="Proteomes" id="UP000296049"/>
    </source>
</evidence>
<dbReference type="EMBL" id="KB743402">
    <property type="protein sequence ID" value="EOA98936.1"/>
    <property type="molecule type" value="Genomic_DNA"/>
</dbReference>
<keyword evidence="2" id="KW-1185">Reference proteome</keyword>